<evidence type="ECO:0000256" key="2">
    <source>
        <dbReference type="ARBA" id="ARBA00007069"/>
    </source>
</evidence>
<comment type="similarity">
    <text evidence="2 9">Belongs to the binding-protein-dependent transport system permease family. CysTW subfamily.</text>
</comment>
<dbReference type="Pfam" id="PF00528">
    <property type="entry name" value="BPD_transp_1"/>
    <property type="match status" value="1"/>
</dbReference>
<evidence type="ECO:0000256" key="1">
    <source>
        <dbReference type="ARBA" id="ARBA00004651"/>
    </source>
</evidence>
<keyword evidence="7 9" id="KW-1133">Transmembrane helix</keyword>
<proteinExistence type="inferred from homology"/>
<evidence type="ECO:0000256" key="7">
    <source>
        <dbReference type="ARBA" id="ARBA00022989"/>
    </source>
</evidence>
<dbReference type="InterPro" id="IPR005672">
    <property type="entry name" value="Phosphate_PstA"/>
</dbReference>
<evidence type="ECO:0000313" key="11">
    <source>
        <dbReference type="EMBL" id="TLD97426.1"/>
    </source>
</evidence>
<evidence type="ECO:0000256" key="5">
    <source>
        <dbReference type="ARBA" id="ARBA00022475"/>
    </source>
</evidence>
<dbReference type="CDD" id="cd06261">
    <property type="entry name" value="TM_PBP2"/>
    <property type="match status" value="1"/>
</dbReference>
<dbReference type="PANTHER" id="PTHR43470:SF3">
    <property type="entry name" value="PHOSPHATE TRANSPORT SYSTEM PERMEASE PROTEIN PSTA-RELATED"/>
    <property type="match status" value="1"/>
</dbReference>
<keyword evidence="6 9" id="KW-0812">Transmembrane</keyword>
<organism evidence="11 12">
    <name type="scientific">Helicobacter jaachi</name>
    <dbReference type="NCBI Taxonomy" id="1677920"/>
    <lineage>
        <taxon>Bacteria</taxon>
        <taxon>Pseudomonadati</taxon>
        <taxon>Campylobacterota</taxon>
        <taxon>Epsilonproteobacteria</taxon>
        <taxon>Campylobacterales</taxon>
        <taxon>Helicobacteraceae</taxon>
        <taxon>Helicobacter</taxon>
    </lineage>
</organism>
<feature type="transmembrane region" description="Helical" evidence="9">
    <location>
        <begin position="106"/>
        <end position="129"/>
    </location>
</feature>
<dbReference type="Proteomes" id="UP000029733">
    <property type="component" value="Unassembled WGS sequence"/>
</dbReference>
<feature type="transmembrane region" description="Helical" evidence="9">
    <location>
        <begin position="20"/>
        <end position="46"/>
    </location>
</feature>
<keyword evidence="12" id="KW-1185">Reference proteome</keyword>
<evidence type="ECO:0000256" key="6">
    <source>
        <dbReference type="ARBA" id="ARBA00022692"/>
    </source>
</evidence>
<dbReference type="RefSeq" id="WP_052057748.1">
    <property type="nucleotide sequence ID" value="NZ_JRPR02000001.1"/>
</dbReference>
<evidence type="ECO:0000313" key="12">
    <source>
        <dbReference type="Proteomes" id="UP000029733"/>
    </source>
</evidence>
<sequence length="287" mass="31145">MSQTIRTYFEELSHKDKLSLFLYCIVRLAIFTSVAMFAFLIGYILFNGVQYLTPSLFEWQYNSENVSMMPAIINTITMVCASLLVATPVAIFGAIFLEEYTNSQSFVVRVIVVAAETLTGIPSIVYGLFGYLAFTLYFGLGTSIISGVLTLAIMILPLILRNTQEAIKAVPLTYKEASFGLGAGRLRTVFVIILPSAISGILAGVILSVGRIIGESAALLYPAGTVAQVAGLFDSGRTLSVHMWSLLSEGQFIEQAYATAVVLLVVVIGINLISNLIARYLNPNNLK</sequence>
<evidence type="ECO:0000259" key="10">
    <source>
        <dbReference type="PROSITE" id="PS50928"/>
    </source>
</evidence>
<dbReference type="PROSITE" id="PS50928">
    <property type="entry name" value="ABC_TM1"/>
    <property type="match status" value="1"/>
</dbReference>
<evidence type="ECO:0000256" key="8">
    <source>
        <dbReference type="ARBA" id="ARBA00023136"/>
    </source>
</evidence>
<accession>A0A4U8TBV6</accession>
<comment type="caution">
    <text evidence="11">The sequence shown here is derived from an EMBL/GenBank/DDBJ whole genome shotgun (WGS) entry which is preliminary data.</text>
</comment>
<feature type="transmembrane region" description="Helical" evidence="9">
    <location>
        <begin position="189"/>
        <end position="213"/>
    </location>
</feature>
<dbReference type="EMBL" id="JRPR02000001">
    <property type="protein sequence ID" value="TLD97426.1"/>
    <property type="molecule type" value="Genomic_DNA"/>
</dbReference>
<dbReference type="InterPro" id="IPR035906">
    <property type="entry name" value="MetI-like_sf"/>
</dbReference>
<gene>
    <name evidence="11" type="primary">pstA</name>
    <name evidence="11" type="ORF">LS71_001355</name>
</gene>
<name>A0A4U8TBV6_9HELI</name>
<dbReference type="Gene3D" id="1.10.3720.10">
    <property type="entry name" value="MetI-like"/>
    <property type="match status" value="1"/>
</dbReference>
<keyword evidence="5 9" id="KW-1003">Cell membrane</keyword>
<dbReference type="NCBIfam" id="TIGR00974">
    <property type="entry name" value="3a0107s02c"/>
    <property type="match status" value="1"/>
</dbReference>
<evidence type="ECO:0000256" key="4">
    <source>
        <dbReference type="ARBA" id="ARBA00022448"/>
    </source>
</evidence>
<keyword evidence="8 9" id="KW-0472">Membrane</keyword>
<evidence type="ECO:0000256" key="3">
    <source>
        <dbReference type="ARBA" id="ARBA00016864"/>
    </source>
</evidence>
<keyword evidence="4" id="KW-0813">Transport</keyword>
<dbReference type="AlphaFoldDB" id="A0A4U8TBV6"/>
<dbReference type="OrthoDB" id="9807065at2"/>
<dbReference type="PANTHER" id="PTHR43470">
    <property type="entry name" value="PHOSPHATE TRANSPORT SYSTEM PERMEASE PROTEIN PSTA-RELATED"/>
    <property type="match status" value="1"/>
</dbReference>
<dbReference type="InterPro" id="IPR000515">
    <property type="entry name" value="MetI-like"/>
</dbReference>
<feature type="transmembrane region" description="Helical" evidence="9">
    <location>
        <begin position="135"/>
        <end position="160"/>
    </location>
</feature>
<protein>
    <recommendedName>
        <fullName evidence="3 9">Phosphate transport system permease protein PstA</fullName>
    </recommendedName>
</protein>
<comment type="subcellular location">
    <subcellularLocation>
        <location evidence="1 9">Cell membrane</location>
        <topology evidence="1 9">Multi-pass membrane protein</topology>
    </subcellularLocation>
</comment>
<reference evidence="11 12" key="1">
    <citation type="journal article" date="2014" name="Genome Announc.">
        <title>Draft genome sequences of eight enterohepatic helicobacter species isolated from both laboratory and wild rodents.</title>
        <authorList>
            <person name="Sheh A."/>
            <person name="Shen Z."/>
            <person name="Fox J.G."/>
        </authorList>
    </citation>
    <scope>NUCLEOTIDE SEQUENCE [LARGE SCALE GENOMIC DNA]</scope>
    <source>
        <strain evidence="11 12">MIT 09-6949</strain>
    </source>
</reference>
<feature type="transmembrane region" description="Helical" evidence="9">
    <location>
        <begin position="66"/>
        <end position="97"/>
    </location>
</feature>
<dbReference type="STRING" id="1677920.LS71_00475"/>
<feature type="transmembrane region" description="Helical" evidence="9">
    <location>
        <begin position="256"/>
        <end position="278"/>
    </location>
</feature>
<dbReference type="GO" id="GO:0035435">
    <property type="term" value="P:phosphate ion transmembrane transport"/>
    <property type="evidence" value="ECO:0007669"/>
    <property type="project" value="InterPro"/>
</dbReference>
<dbReference type="GO" id="GO:0005886">
    <property type="term" value="C:plasma membrane"/>
    <property type="evidence" value="ECO:0007669"/>
    <property type="project" value="UniProtKB-SubCell"/>
</dbReference>
<dbReference type="GO" id="GO:0005315">
    <property type="term" value="F:phosphate transmembrane transporter activity"/>
    <property type="evidence" value="ECO:0007669"/>
    <property type="project" value="InterPro"/>
</dbReference>
<evidence type="ECO:0000256" key="9">
    <source>
        <dbReference type="RuleBase" id="RU363043"/>
    </source>
</evidence>
<dbReference type="SUPFAM" id="SSF161098">
    <property type="entry name" value="MetI-like"/>
    <property type="match status" value="1"/>
</dbReference>
<feature type="domain" description="ABC transmembrane type-1" evidence="10">
    <location>
        <begin position="72"/>
        <end position="274"/>
    </location>
</feature>